<feature type="domain" description="Protein kinase" evidence="5">
    <location>
        <begin position="134"/>
        <end position="267"/>
    </location>
</feature>
<evidence type="ECO:0000259" key="5">
    <source>
        <dbReference type="PROSITE" id="PS50011"/>
    </source>
</evidence>
<dbReference type="PANTHER" id="PTHR24418">
    <property type="entry name" value="TYROSINE-PROTEIN KINASE"/>
    <property type="match status" value="1"/>
</dbReference>
<name>A0AAV8VHT7_9CUCU</name>
<dbReference type="AlphaFoldDB" id="A0AAV8VHT7"/>
<keyword evidence="1 3" id="KW-0547">Nucleotide-binding</keyword>
<dbReference type="Pfam" id="PF00069">
    <property type="entry name" value="Pkinase"/>
    <property type="match status" value="1"/>
</dbReference>
<dbReference type="InterPro" id="IPR017441">
    <property type="entry name" value="Protein_kinase_ATP_BS"/>
</dbReference>
<proteinExistence type="predicted"/>
<evidence type="ECO:0000256" key="3">
    <source>
        <dbReference type="PROSITE-ProRule" id="PRU10141"/>
    </source>
</evidence>
<accession>A0AAV8VHT7</accession>
<feature type="region of interest" description="Disordered" evidence="4">
    <location>
        <begin position="1"/>
        <end position="36"/>
    </location>
</feature>
<gene>
    <name evidence="6" type="ORF">NQ315_007412</name>
</gene>
<dbReference type="PROSITE" id="PS00107">
    <property type="entry name" value="PROTEIN_KINASE_ATP"/>
    <property type="match status" value="1"/>
</dbReference>
<feature type="non-terminal residue" evidence="6">
    <location>
        <position position="1"/>
    </location>
</feature>
<comment type="caution">
    <text evidence="6">The sequence shown here is derived from an EMBL/GenBank/DDBJ whole genome shotgun (WGS) entry which is preliminary data.</text>
</comment>
<keyword evidence="2 3" id="KW-0067">ATP-binding</keyword>
<dbReference type="InterPro" id="IPR011009">
    <property type="entry name" value="Kinase-like_dom_sf"/>
</dbReference>
<evidence type="ECO:0000256" key="4">
    <source>
        <dbReference type="SAM" id="MobiDB-lite"/>
    </source>
</evidence>
<dbReference type="EMBL" id="JANEYG010000089">
    <property type="protein sequence ID" value="KAJ8913695.1"/>
    <property type="molecule type" value="Genomic_DNA"/>
</dbReference>
<reference evidence="6 7" key="1">
    <citation type="journal article" date="2023" name="Insect Mol. Biol.">
        <title>Genome sequencing provides insights into the evolution of gene families encoding plant cell wall-degrading enzymes in longhorned beetles.</title>
        <authorList>
            <person name="Shin N.R."/>
            <person name="Okamura Y."/>
            <person name="Kirsch R."/>
            <person name="Pauchet Y."/>
        </authorList>
    </citation>
    <scope>NUCLEOTIDE SEQUENCE [LARGE SCALE GENOMIC DNA]</scope>
    <source>
        <strain evidence="6">EAD_L_NR</strain>
    </source>
</reference>
<dbReference type="Gene3D" id="1.10.510.10">
    <property type="entry name" value="Transferase(Phosphotransferase) domain 1"/>
    <property type="match status" value="1"/>
</dbReference>
<dbReference type="PROSITE" id="PS50011">
    <property type="entry name" value="PROTEIN_KINASE_DOM"/>
    <property type="match status" value="1"/>
</dbReference>
<evidence type="ECO:0000256" key="1">
    <source>
        <dbReference type="ARBA" id="ARBA00022741"/>
    </source>
</evidence>
<dbReference type="InterPro" id="IPR050198">
    <property type="entry name" value="Non-receptor_tyrosine_kinases"/>
</dbReference>
<organism evidence="6 7">
    <name type="scientific">Exocentrus adspersus</name>
    <dbReference type="NCBI Taxonomy" id="1586481"/>
    <lineage>
        <taxon>Eukaryota</taxon>
        <taxon>Metazoa</taxon>
        <taxon>Ecdysozoa</taxon>
        <taxon>Arthropoda</taxon>
        <taxon>Hexapoda</taxon>
        <taxon>Insecta</taxon>
        <taxon>Pterygota</taxon>
        <taxon>Neoptera</taxon>
        <taxon>Endopterygota</taxon>
        <taxon>Coleoptera</taxon>
        <taxon>Polyphaga</taxon>
        <taxon>Cucujiformia</taxon>
        <taxon>Chrysomeloidea</taxon>
        <taxon>Cerambycidae</taxon>
        <taxon>Lamiinae</taxon>
        <taxon>Acanthocinini</taxon>
        <taxon>Exocentrus</taxon>
    </lineage>
</organism>
<keyword evidence="7" id="KW-1185">Reference proteome</keyword>
<dbReference type="GO" id="GO:0004672">
    <property type="term" value="F:protein kinase activity"/>
    <property type="evidence" value="ECO:0007669"/>
    <property type="project" value="InterPro"/>
</dbReference>
<dbReference type="SUPFAM" id="SSF56112">
    <property type="entry name" value="Protein kinase-like (PK-like)"/>
    <property type="match status" value="1"/>
</dbReference>
<evidence type="ECO:0000256" key="2">
    <source>
        <dbReference type="ARBA" id="ARBA00022840"/>
    </source>
</evidence>
<evidence type="ECO:0000313" key="7">
    <source>
        <dbReference type="Proteomes" id="UP001159042"/>
    </source>
</evidence>
<dbReference type="InterPro" id="IPR000719">
    <property type="entry name" value="Prot_kinase_dom"/>
</dbReference>
<protein>
    <recommendedName>
        <fullName evidence="5">Protein kinase domain-containing protein</fullName>
    </recommendedName>
</protein>
<dbReference type="GO" id="GO:0002009">
    <property type="term" value="P:morphogenesis of an epithelium"/>
    <property type="evidence" value="ECO:0007669"/>
    <property type="project" value="UniProtKB-ARBA"/>
</dbReference>
<dbReference type="Proteomes" id="UP001159042">
    <property type="component" value="Unassembled WGS sequence"/>
</dbReference>
<evidence type="ECO:0000313" key="6">
    <source>
        <dbReference type="EMBL" id="KAJ8913695.1"/>
    </source>
</evidence>
<sequence>AEAKSDKTFPSNSGIAKSGKRSRLFSKSPESSNGQNSEDILALRSFNAVAKITELLKQSHTEGFVTVLEKLLALVEDDNSTRRDAKYGFIENLLSNVLEGDMEGFVSAEQLFESKIGVIPERDLQVQLFDEEDIVRLKKLGSGESSIVTLGKVKTLDQKVALKRAKFSEWDQVIEDEINLLLNLKHDNILKLFGKHRPQPVMVVEFMDLGDLYSAVQVSNLLPKSRLCPETFYSYFTSKILVDNPKSRPSFTAIKAKLKEFAPSWTN</sequence>
<feature type="binding site" evidence="3">
    <location>
        <position position="163"/>
    </location>
    <ligand>
        <name>ATP</name>
        <dbReference type="ChEBI" id="CHEBI:30616"/>
    </ligand>
</feature>
<dbReference type="GO" id="GO:0005524">
    <property type="term" value="F:ATP binding"/>
    <property type="evidence" value="ECO:0007669"/>
    <property type="project" value="UniProtKB-UniRule"/>
</dbReference>